<feature type="compositionally biased region" description="Polar residues" evidence="1">
    <location>
        <begin position="851"/>
        <end position="865"/>
    </location>
</feature>
<feature type="transmembrane region" description="Helical" evidence="2">
    <location>
        <begin position="549"/>
        <end position="577"/>
    </location>
</feature>
<organism evidence="4 5">
    <name type="scientific">Tumebacillus lipolyticus</name>
    <dbReference type="NCBI Taxonomy" id="1280370"/>
    <lineage>
        <taxon>Bacteria</taxon>
        <taxon>Bacillati</taxon>
        <taxon>Bacillota</taxon>
        <taxon>Bacilli</taxon>
        <taxon>Bacillales</taxon>
        <taxon>Alicyclobacillaceae</taxon>
        <taxon>Tumebacillus</taxon>
    </lineage>
</organism>
<reference evidence="5" key="1">
    <citation type="journal article" date="2019" name="Int. J. Syst. Evol. Microbiol.">
        <title>The Global Catalogue of Microorganisms (GCM) 10K type strain sequencing project: providing services to taxonomists for standard genome sequencing and annotation.</title>
        <authorList>
            <consortium name="The Broad Institute Genomics Platform"/>
            <consortium name="The Broad Institute Genome Sequencing Center for Infectious Disease"/>
            <person name="Wu L."/>
            <person name="Ma J."/>
        </authorList>
    </citation>
    <scope>NUCLEOTIDE SEQUENCE [LARGE SCALE GENOMIC DNA]</scope>
    <source>
        <strain evidence="5">CGMCC 1.13574</strain>
    </source>
</reference>
<feature type="compositionally biased region" description="Low complexity" evidence="1">
    <location>
        <begin position="791"/>
        <end position="803"/>
    </location>
</feature>
<proteinExistence type="predicted"/>
<feature type="region of interest" description="Disordered" evidence="1">
    <location>
        <begin position="741"/>
        <end position="867"/>
    </location>
</feature>
<dbReference type="Pfam" id="PF10145">
    <property type="entry name" value="PhageMin_Tail"/>
    <property type="match status" value="1"/>
</dbReference>
<sequence>MAKGVVFRASVGISLTDRASRGLFNIGKIVQQVSKNAGAMQKETDKASKATRLLGDASDGSTRKIDKMQKMVSAANRLLAKFRSDSTQAGSAADRAGNSAKNAGGGFKKMGEDAKRATRDLIELQTQMEGLEATMHAGQQLQQFGRGLMSQVSGIAKEAGDLQMQAIGLSSVYGVAPDDSRIKEIERRALELSQNTLFSQKEVGSINLELAHAGISDKVLSNVSQEATYLAEIEIGMKKSSSAERSAYNFARMAEDAGITNDLERMQKFADGMSRVVNVTHASSESLGEAFKYSMPVVKHLGWTEQDNLLATAMAERAGVSGSMAGTHIKDFAERINPFKYLNTKGGQKQLKAMAEAGLLEGIQTVTKKGGTVEIVGFDNAALLKDKDSLKSYAEMVDILSAKHKEFVSRASSEDWTKEMSEEDLELIQSRAKAMTGSEFSGGDLQWAALMNHMFGEQGQDFAIITSHKEMFDRLSSQLKIQKSLHKQIDAIRDSYNGQMHIVSGQVQTLGMQIGKPLMEMAVPALMKVTGWLSKMIKFFDDHPKIAKWIVVIAAGVAALALVSGGLMVATSAFGLFRLGLKAADATLLGSMRTMGKVTGVVGLLALAGLFLYKHWDKIGPYAQAVWSKVLLYGQQTVDWYEKNLAPAFSAVGRTIGNTFSWLGDQIEKSWPSISKFLGFTERFDDLSNQKIIDWEMPDWAKFLAGAFAAVAAVKLIKAAATGIAKPFQVAGSLLQKFKNRKNNNLPTSGDATQRNNRTSVATMRVNAKIVYLNGSVQNGGRNKRSRKGNRNGNRNQNGRNGQRQGGGQQNGQRRNQPGQNRTGGPTPNGQGGGPIPNGQNRQGPHPNPNGPNSQGQSSKWQSAKSFMGKIGSSKVGSAVGKIGVAGTAVSAIGAGVGMYNTAQDVGWKEAVSQDGGKTVGSLVGGVAGGALMSWAGPLGIAVGSWAGSWLGEKLGTWADESGVTRKVTNWAGDMFNQVQKTFGMDEKDKESEAKKEKITAQASELQSRVEAVKKATDESGDKITSTMTGLNEDSRKWGENLMGSYISGISSKQGDLVNTMQGFSSTISDYVGVHSPTKEGPLRTNHKWGGNLVQSFADGIRGRKGALQSAVADAASIATLPTNLGDVGSGSGHSPSGRAALRPASQSSEPPISVSLHVAEGAIVVHASDGDVQQQIRDALTAFTKSDLPRIVRDIGARDQRNAARIKPGVNL</sequence>
<gene>
    <name evidence="4" type="ORF">ACFSOY_21160</name>
</gene>
<evidence type="ECO:0000256" key="2">
    <source>
        <dbReference type="SAM" id="Phobius"/>
    </source>
</evidence>
<keyword evidence="2" id="KW-0472">Membrane</keyword>
<feature type="region of interest" description="Disordered" evidence="1">
    <location>
        <begin position="1125"/>
        <end position="1151"/>
    </location>
</feature>
<evidence type="ECO:0000259" key="3">
    <source>
        <dbReference type="Pfam" id="PF10145"/>
    </source>
</evidence>
<name>A0ABW5A2W9_9BACL</name>
<protein>
    <submittedName>
        <fullName evidence="4">Phage tail tape measure protein</fullName>
    </submittedName>
</protein>
<dbReference type="Proteomes" id="UP001597343">
    <property type="component" value="Unassembled WGS sequence"/>
</dbReference>
<feature type="compositionally biased region" description="Polar residues" evidence="1">
    <location>
        <begin position="743"/>
        <end position="762"/>
    </location>
</feature>
<dbReference type="EMBL" id="JBHUIO010000026">
    <property type="protein sequence ID" value="MFD2172458.1"/>
    <property type="molecule type" value="Genomic_DNA"/>
</dbReference>
<evidence type="ECO:0000256" key="1">
    <source>
        <dbReference type="SAM" id="MobiDB-lite"/>
    </source>
</evidence>
<evidence type="ECO:0000313" key="4">
    <source>
        <dbReference type="EMBL" id="MFD2172458.1"/>
    </source>
</evidence>
<comment type="caution">
    <text evidence="4">The sequence shown here is derived from an EMBL/GenBank/DDBJ whole genome shotgun (WGS) entry which is preliminary data.</text>
</comment>
<evidence type="ECO:0000313" key="5">
    <source>
        <dbReference type="Proteomes" id="UP001597343"/>
    </source>
</evidence>
<dbReference type="NCBIfam" id="TIGR01760">
    <property type="entry name" value="tape_meas_TP901"/>
    <property type="match status" value="1"/>
</dbReference>
<feature type="region of interest" description="Disordered" evidence="1">
    <location>
        <begin position="86"/>
        <end position="112"/>
    </location>
</feature>
<feature type="domain" description="Phage tail tape measure protein" evidence="3">
    <location>
        <begin position="188"/>
        <end position="367"/>
    </location>
</feature>
<feature type="compositionally biased region" description="Low complexity" evidence="1">
    <location>
        <begin position="811"/>
        <end position="829"/>
    </location>
</feature>
<accession>A0ABW5A2W9</accession>
<keyword evidence="2" id="KW-0812">Transmembrane</keyword>
<keyword evidence="5" id="KW-1185">Reference proteome</keyword>
<dbReference type="InterPro" id="IPR010090">
    <property type="entry name" value="Phage_tape_meas"/>
</dbReference>
<feature type="transmembrane region" description="Helical" evidence="2">
    <location>
        <begin position="598"/>
        <end position="616"/>
    </location>
</feature>
<dbReference type="RefSeq" id="WP_386049844.1">
    <property type="nucleotide sequence ID" value="NZ_JBHUIO010000026.1"/>
</dbReference>
<keyword evidence="2" id="KW-1133">Transmembrane helix</keyword>